<protein>
    <submittedName>
        <fullName evidence="1">Uncharacterized protein</fullName>
    </submittedName>
</protein>
<comment type="caution">
    <text evidence="1">The sequence shown here is derived from an EMBL/GenBank/DDBJ whole genome shotgun (WGS) entry which is preliminary data.</text>
</comment>
<gene>
    <name evidence="1" type="ORF">EV652_1282</name>
</gene>
<sequence>MTQGDLHALALSSPRGLELELNYHLPPGVSDAGERVAGWFTAAVDSLAGEFILEFPADGLPAAGLRDPAGGPFGPPDSRWCSLFVLAGSAGKRQSKSLRQWTPRNWQQFLGKASDLSIEMSAKFSTLNSFGHSGEPSLTISAHRHRKLKDWVSLSAVYVVGDMRSPALPGDVPALWRDFLYSYVEQWPPAFGYLADDSIAAGATRTPLEARTQTFPTDTLPQTDSFLRGYSWITVTSAQVAERAGGIGALQRTGAFARIAELPTGGLVLQATPLMSEYGGSAVRRVFEALRAVLPDQTPIPDPMIPFFKLIYESPRR</sequence>
<dbReference type="EMBL" id="SLWN01000028">
    <property type="protein sequence ID" value="TCO12831.1"/>
    <property type="molecule type" value="Genomic_DNA"/>
</dbReference>
<accession>A0A4R2GRV1</accession>
<proteinExistence type="predicted"/>
<name>A0A4R2GRV1_9ACTN</name>
<keyword evidence="2" id="KW-1185">Reference proteome</keyword>
<evidence type="ECO:0000313" key="1">
    <source>
        <dbReference type="EMBL" id="TCO12831.1"/>
    </source>
</evidence>
<dbReference type="Proteomes" id="UP000294508">
    <property type="component" value="Unassembled WGS sequence"/>
</dbReference>
<dbReference type="RefSeq" id="WP_132217003.1">
    <property type="nucleotide sequence ID" value="NZ_SLWN01000028.1"/>
</dbReference>
<dbReference type="OrthoDB" id="3810479at2"/>
<dbReference type="AlphaFoldDB" id="A0A4R2GRV1"/>
<organism evidence="1 2">
    <name type="scientific">Kribbella steppae</name>
    <dbReference type="NCBI Taxonomy" id="2512223"/>
    <lineage>
        <taxon>Bacteria</taxon>
        <taxon>Bacillati</taxon>
        <taxon>Actinomycetota</taxon>
        <taxon>Actinomycetes</taxon>
        <taxon>Propionibacteriales</taxon>
        <taxon>Kribbellaceae</taxon>
        <taxon>Kribbella</taxon>
    </lineage>
</organism>
<evidence type="ECO:0000313" key="2">
    <source>
        <dbReference type="Proteomes" id="UP000294508"/>
    </source>
</evidence>
<reference evidence="1 2" key="1">
    <citation type="journal article" date="2015" name="Stand. Genomic Sci.">
        <title>Genomic Encyclopedia of Bacterial and Archaeal Type Strains, Phase III: the genomes of soil and plant-associated and newly described type strains.</title>
        <authorList>
            <person name="Whitman W.B."/>
            <person name="Woyke T."/>
            <person name="Klenk H.P."/>
            <person name="Zhou Y."/>
            <person name="Lilburn T.G."/>
            <person name="Beck B.J."/>
            <person name="De Vos P."/>
            <person name="Vandamme P."/>
            <person name="Eisen J.A."/>
            <person name="Garrity G."/>
            <person name="Hugenholtz P."/>
            <person name="Kyrpides N.C."/>
        </authorList>
    </citation>
    <scope>NUCLEOTIDE SEQUENCE [LARGE SCALE GENOMIC DNA]</scope>
    <source>
        <strain evidence="1 2">VKM Ac-2572</strain>
    </source>
</reference>